<gene>
    <name evidence="7" type="ORF">BD311DRAFT_694537</name>
</gene>
<dbReference type="PRINTS" id="PR00682">
    <property type="entry name" value="IPNSYNTHASE"/>
</dbReference>
<evidence type="ECO:0000313" key="7">
    <source>
        <dbReference type="EMBL" id="TBU28612.1"/>
    </source>
</evidence>
<dbReference type="Pfam" id="PF03171">
    <property type="entry name" value="2OG-FeII_Oxy"/>
    <property type="match status" value="1"/>
</dbReference>
<dbReference type="GO" id="GO:0051213">
    <property type="term" value="F:dioxygenase activity"/>
    <property type="evidence" value="ECO:0007669"/>
    <property type="project" value="UniProtKB-KW"/>
</dbReference>
<dbReference type="AlphaFoldDB" id="A0A4Q9MQ72"/>
<reference evidence="7" key="1">
    <citation type="submission" date="2019-01" db="EMBL/GenBank/DDBJ databases">
        <title>Draft genome sequences of three monokaryotic isolates of the white-rot basidiomycete fungus Dichomitus squalens.</title>
        <authorList>
            <consortium name="DOE Joint Genome Institute"/>
            <person name="Lopez S.C."/>
            <person name="Andreopoulos B."/>
            <person name="Pangilinan J."/>
            <person name="Lipzen A."/>
            <person name="Riley R."/>
            <person name="Ahrendt S."/>
            <person name="Ng V."/>
            <person name="Barry K."/>
            <person name="Daum C."/>
            <person name="Grigoriev I.V."/>
            <person name="Hilden K.S."/>
            <person name="Makela M.R."/>
            <person name="de Vries R.P."/>
        </authorList>
    </citation>
    <scope>NUCLEOTIDE SEQUENCE [LARGE SCALE GENOMIC DNA]</scope>
    <source>
        <strain evidence="7">OM18370.1</strain>
    </source>
</reference>
<dbReference type="InterPro" id="IPR005123">
    <property type="entry name" value="Oxoglu/Fe-dep_dioxygenase_dom"/>
</dbReference>
<comment type="similarity">
    <text evidence="1 5">Belongs to the iron/ascorbate-dependent oxidoreductase family.</text>
</comment>
<sequence>MSSVLLGDAHGISVVDFRPFLDGSAKEDVAKAILDSFKRVGFVYLVNHGIPPEKSKAMFEWSRRFFALPMEKKQLAPHPPSGTHHRGYSAPGVEKVVQHLYDDQDIKAARVKAPDVKESFECGWEENTVMPNIWLPEDVLPGLREARMDFYWTCHETEVQILRAITFALGISEDFLVKHHHAHDNQLRLLHYPSVPAKDLEDEKITRIDAHSDFGSITLLLQDDVGGLEIEIPGKPGQFMSAPPIDTALIVNAGDFMMRWSNDVIKSTVHRVRAPPSAKTANGMIPDRYSIPYFCSPEFSEVVACLPGTYSGENPPKYEPISAQEYILRRLAATY</sequence>
<keyword evidence="7" id="KW-0223">Dioxygenase</keyword>
<evidence type="ECO:0000256" key="5">
    <source>
        <dbReference type="RuleBase" id="RU003682"/>
    </source>
</evidence>
<evidence type="ECO:0000256" key="1">
    <source>
        <dbReference type="ARBA" id="ARBA00008056"/>
    </source>
</evidence>
<keyword evidence="2 5" id="KW-0479">Metal-binding</keyword>
<evidence type="ECO:0000259" key="6">
    <source>
        <dbReference type="PROSITE" id="PS51471"/>
    </source>
</evidence>
<dbReference type="EMBL" id="ML143420">
    <property type="protein sequence ID" value="TBU28612.1"/>
    <property type="molecule type" value="Genomic_DNA"/>
</dbReference>
<protein>
    <submittedName>
        <fullName evidence="7">Thymine dioxygenase</fullName>
    </submittedName>
</protein>
<dbReference type="PANTHER" id="PTHR10209">
    <property type="entry name" value="OXIDOREDUCTASE, 2OG-FE II OXYGENASE FAMILY PROTEIN"/>
    <property type="match status" value="1"/>
</dbReference>
<evidence type="ECO:0000256" key="3">
    <source>
        <dbReference type="ARBA" id="ARBA00023002"/>
    </source>
</evidence>
<evidence type="ECO:0000256" key="2">
    <source>
        <dbReference type="ARBA" id="ARBA00022723"/>
    </source>
</evidence>
<keyword evidence="4 5" id="KW-0408">Iron</keyword>
<feature type="domain" description="Fe2OG dioxygenase" evidence="6">
    <location>
        <begin position="183"/>
        <end position="297"/>
    </location>
</feature>
<dbReference type="Gene3D" id="2.60.120.330">
    <property type="entry name" value="B-lactam Antibiotic, Isopenicillin N Synthase, Chain"/>
    <property type="match status" value="1"/>
</dbReference>
<dbReference type="GO" id="GO:0046872">
    <property type="term" value="F:metal ion binding"/>
    <property type="evidence" value="ECO:0007669"/>
    <property type="project" value="UniProtKB-KW"/>
</dbReference>
<keyword evidence="3 5" id="KW-0560">Oxidoreductase</keyword>
<proteinExistence type="inferred from homology"/>
<dbReference type="InterPro" id="IPR026992">
    <property type="entry name" value="DIOX_N"/>
</dbReference>
<name>A0A4Q9MQ72_9APHY</name>
<organism evidence="7">
    <name type="scientific">Dichomitus squalens</name>
    <dbReference type="NCBI Taxonomy" id="114155"/>
    <lineage>
        <taxon>Eukaryota</taxon>
        <taxon>Fungi</taxon>
        <taxon>Dikarya</taxon>
        <taxon>Basidiomycota</taxon>
        <taxon>Agaricomycotina</taxon>
        <taxon>Agaricomycetes</taxon>
        <taxon>Polyporales</taxon>
        <taxon>Polyporaceae</taxon>
        <taxon>Dichomitus</taxon>
    </lineage>
</organism>
<dbReference type="PANTHER" id="PTHR10209:SF881">
    <property type="entry name" value="FI07970P-RELATED"/>
    <property type="match status" value="1"/>
</dbReference>
<evidence type="ECO:0000256" key="4">
    <source>
        <dbReference type="ARBA" id="ARBA00023004"/>
    </source>
</evidence>
<dbReference type="Pfam" id="PF14226">
    <property type="entry name" value="DIOX_N"/>
    <property type="match status" value="1"/>
</dbReference>
<dbReference type="SUPFAM" id="SSF51197">
    <property type="entry name" value="Clavaminate synthase-like"/>
    <property type="match status" value="1"/>
</dbReference>
<accession>A0A4Q9MQ72</accession>
<dbReference type="PROSITE" id="PS51471">
    <property type="entry name" value="FE2OG_OXY"/>
    <property type="match status" value="1"/>
</dbReference>
<dbReference type="InterPro" id="IPR044861">
    <property type="entry name" value="IPNS-like_FE2OG_OXY"/>
</dbReference>
<dbReference type="Proteomes" id="UP000292957">
    <property type="component" value="Unassembled WGS sequence"/>
</dbReference>
<dbReference type="OrthoDB" id="288590at2759"/>
<dbReference type="InterPro" id="IPR027443">
    <property type="entry name" value="IPNS-like_sf"/>
</dbReference>